<name>A0A636GD44_SALET</name>
<accession>A0A636GD44</accession>
<evidence type="ECO:0000313" key="1">
    <source>
        <dbReference type="EMBL" id="EDI0272374.1"/>
    </source>
</evidence>
<proteinExistence type="predicted"/>
<protein>
    <submittedName>
        <fullName evidence="1">Uncharacterized protein</fullName>
    </submittedName>
</protein>
<comment type="caution">
    <text evidence="1">The sequence shown here is derived from an EMBL/GenBank/DDBJ whole genome shotgun (WGS) entry which is preliminary data.</text>
</comment>
<gene>
    <name evidence="1" type="ORF">CC707_14780</name>
</gene>
<organism evidence="1">
    <name type="scientific">Salmonella enterica subsp. enterica serovar Panama</name>
    <dbReference type="NCBI Taxonomy" id="29472"/>
    <lineage>
        <taxon>Bacteria</taxon>
        <taxon>Pseudomonadati</taxon>
        <taxon>Pseudomonadota</taxon>
        <taxon>Gammaproteobacteria</taxon>
        <taxon>Enterobacterales</taxon>
        <taxon>Enterobacteriaceae</taxon>
        <taxon>Salmonella</taxon>
    </lineage>
</organism>
<sequence>MHYGYGMQPQLPPELQELDRKAQGSIDVTISIIALLIEESKDPDATRNKLKMLFNKYSSSENLVYFERLSTLLK</sequence>
<dbReference type="EMBL" id="AAMJPF010000019">
    <property type="protein sequence ID" value="EDI0272374.1"/>
    <property type="molecule type" value="Genomic_DNA"/>
</dbReference>
<dbReference type="AlphaFoldDB" id="A0A636GD44"/>
<reference evidence="1" key="1">
    <citation type="submission" date="2018-07" db="EMBL/GenBank/DDBJ databases">
        <authorList>
            <person name="Ashton P.M."/>
            <person name="Dallman T."/>
            <person name="Nair S."/>
            <person name="De Pinna E."/>
            <person name="Peters T."/>
            <person name="Grant K."/>
        </authorList>
    </citation>
    <scope>NUCLEOTIDE SEQUENCE</scope>
    <source>
        <strain evidence="1">333397</strain>
    </source>
</reference>